<dbReference type="Pfam" id="PF14361">
    <property type="entry name" value="RsbRD_N"/>
    <property type="match status" value="1"/>
</dbReference>
<evidence type="ECO:0000313" key="4">
    <source>
        <dbReference type="Proteomes" id="UP000186040"/>
    </source>
</evidence>
<gene>
    <name evidence="3" type="ORF">BJP25_24310</name>
</gene>
<proteinExistence type="predicted"/>
<dbReference type="InterPro" id="IPR025736">
    <property type="entry name" value="PucR_C-HTH_dom"/>
</dbReference>
<feature type="domain" description="PucR C-terminal helix-turn-helix" evidence="1">
    <location>
        <begin position="323"/>
        <end position="379"/>
    </location>
</feature>
<dbReference type="PANTHER" id="PTHR33744">
    <property type="entry name" value="CARBOHYDRATE DIACID REGULATOR"/>
    <property type="match status" value="1"/>
</dbReference>
<accession>A0A1Q9LIZ5</accession>
<comment type="caution">
    <text evidence="3">The sequence shown here is derived from an EMBL/GenBank/DDBJ whole genome shotgun (WGS) entry which is preliminary data.</text>
</comment>
<sequence>MREQRELVASLVRRRGEQLRAGVLDVVLDAEPAYRALAPEQLQEVQAIAMWALDRLVECWCTDQGLAEADRARLRGIGAARARDGRAPGAVLRAYRAGALAAVDVIFELGDGHLDQADAQALARSTLIAVDAASEAITDGYTAAHHQLDEDRDRALRNLIDDVLVGRHSSSAAFAARCRQLQVELTGALQLLVVAIDDPAADAAQLVRDLSIDGVPPPHLLTTRGSRAVLIVPGDLEVPGSLRPGGWRGCLLPAADGAAVADAYALAVVALDYAPDHAYVQQPLLTEGDAHVLALLTGRPAADPGRAAATVLRALLEPRNDHLLAGLEALFAAGNAIEAAHALHLHPQTLRYRIARARQISGRDPRDPWQRLTLEVAQRAWAACHDTSATRDPD</sequence>
<organism evidence="3 4">
    <name type="scientific">Actinokineospora bangkokensis</name>
    <dbReference type="NCBI Taxonomy" id="1193682"/>
    <lineage>
        <taxon>Bacteria</taxon>
        <taxon>Bacillati</taxon>
        <taxon>Actinomycetota</taxon>
        <taxon>Actinomycetes</taxon>
        <taxon>Pseudonocardiales</taxon>
        <taxon>Pseudonocardiaceae</taxon>
        <taxon>Actinokineospora</taxon>
    </lineage>
</organism>
<dbReference type="PANTHER" id="PTHR33744:SF1">
    <property type="entry name" value="DNA-BINDING TRANSCRIPTIONAL ACTIVATOR ADER"/>
    <property type="match status" value="1"/>
</dbReference>
<dbReference type="Gene3D" id="1.10.10.2840">
    <property type="entry name" value="PucR C-terminal helix-turn-helix domain"/>
    <property type="match status" value="1"/>
</dbReference>
<dbReference type="RefSeq" id="WP_075976357.1">
    <property type="nucleotide sequence ID" value="NZ_MKQR01000018.1"/>
</dbReference>
<evidence type="ECO:0000313" key="3">
    <source>
        <dbReference type="EMBL" id="OLR91949.1"/>
    </source>
</evidence>
<dbReference type="EMBL" id="MKQR01000018">
    <property type="protein sequence ID" value="OLR91949.1"/>
    <property type="molecule type" value="Genomic_DNA"/>
</dbReference>
<dbReference type="InterPro" id="IPR051448">
    <property type="entry name" value="CdaR-like_regulators"/>
</dbReference>
<evidence type="ECO:0000259" key="2">
    <source>
        <dbReference type="Pfam" id="PF14361"/>
    </source>
</evidence>
<dbReference type="Pfam" id="PF13556">
    <property type="entry name" value="HTH_30"/>
    <property type="match status" value="1"/>
</dbReference>
<dbReference type="STRING" id="1193682.BJP25_24310"/>
<dbReference type="OrthoDB" id="4441434at2"/>
<evidence type="ECO:0000259" key="1">
    <source>
        <dbReference type="Pfam" id="PF13556"/>
    </source>
</evidence>
<feature type="domain" description="RsbT co-antagonist protein RsbRD N-terminal" evidence="2">
    <location>
        <begin position="18"/>
        <end position="155"/>
    </location>
</feature>
<dbReference type="InterPro" id="IPR042070">
    <property type="entry name" value="PucR_C-HTH_sf"/>
</dbReference>
<dbReference type="InterPro" id="IPR025751">
    <property type="entry name" value="RsbRD_N_dom"/>
</dbReference>
<protein>
    <submittedName>
        <fullName evidence="3">Uncharacterized protein</fullName>
    </submittedName>
</protein>
<reference evidence="3 4" key="1">
    <citation type="submission" date="2016-10" db="EMBL/GenBank/DDBJ databases">
        <title>The Draft Genome Sequence of Actinokineospora bangkokensis 44EHWT reveals the biosynthetic pathway of antifungal compounds Thailandins with unusual extender unit butylmalonyl-CoA.</title>
        <authorList>
            <person name="Greule A."/>
            <person name="Intra B."/>
            <person name="Flemming S."/>
            <person name="Rommel M.G."/>
            <person name="Panbangred W."/>
            <person name="Bechthold A."/>
        </authorList>
    </citation>
    <scope>NUCLEOTIDE SEQUENCE [LARGE SCALE GENOMIC DNA]</scope>
    <source>
        <strain evidence="3 4">44EHW</strain>
    </source>
</reference>
<dbReference type="Proteomes" id="UP000186040">
    <property type="component" value="Unassembled WGS sequence"/>
</dbReference>
<dbReference type="AlphaFoldDB" id="A0A1Q9LIZ5"/>
<name>A0A1Q9LIZ5_9PSEU</name>
<keyword evidence="4" id="KW-1185">Reference proteome</keyword>